<feature type="domain" description="RRM" evidence="7">
    <location>
        <begin position="441"/>
        <end position="542"/>
    </location>
</feature>
<dbReference type="CDD" id="cd12674">
    <property type="entry name" value="RRM1_Nop4p"/>
    <property type="match status" value="1"/>
</dbReference>
<comment type="subcellular location">
    <subcellularLocation>
        <location evidence="1">Nucleus</location>
    </subcellularLocation>
</comment>
<dbReference type="PANTHER" id="PTHR48039">
    <property type="entry name" value="RNA-BINDING MOTIF PROTEIN 14B"/>
    <property type="match status" value="1"/>
</dbReference>
<keyword evidence="4" id="KW-0539">Nucleus</keyword>
<dbReference type="InterPro" id="IPR035979">
    <property type="entry name" value="RBD_domain_sf"/>
</dbReference>
<feature type="compositionally biased region" description="Acidic residues" evidence="6">
    <location>
        <begin position="389"/>
        <end position="428"/>
    </location>
</feature>
<feature type="region of interest" description="Disordered" evidence="6">
    <location>
        <begin position="751"/>
        <end position="845"/>
    </location>
</feature>
<evidence type="ECO:0000256" key="3">
    <source>
        <dbReference type="ARBA" id="ARBA00022884"/>
    </source>
</evidence>
<evidence type="ECO:0000256" key="2">
    <source>
        <dbReference type="ARBA" id="ARBA00022737"/>
    </source>
</evidence>
<dbReference type="Pfam" id="PF00076">
    <property type="entry name" value="RRM_1"/>
    <property type="match status" value="3"/>
</dbReference>
<evidence type="ECO:0000256" key="6">
    <source>
        <dbReference type="SAM" id="MobiDB-lite"/>
    </source>
</evidence>
<dbReference type="InterPro" id="IPR051945">
    <property type="entry name" value="RRM_MRD1_RNA_proc_ribogen"/>
</dbReference>
<evidence type="ECO:0000256" key="1">
    <source>
        <dbReference type="ARBA" id="ARBA00004123"/>
    </source>
</evidence>
<reference evidence="8 9" key="1">
    <citation type="submission" date="2017-07" db="EMBL/GenBank/DDBJ databases">
        <title>Genome sequence of the Sordaria macrospora wild type strain R19027.</title>
        <authorList>
            <person name="Nowrousian M."/>
            <person name="Teichert I."/>
            <person name="Kueck U."/>
        </authorList>
    </citation>
    <scope>NUCLEOTIDE SEQUENCE [LARGE SCALE GENOMIC DNA]</scope>
    <source>
        <strain evidence="8 9">R19027</strain>
        <tissue evidence="8">Mycelium</tissue>
    </source>
</reference>
<dbReference type="SUPFAM" id="SSF54928">
    <property type="entry name" value="RNA-binding domain, RBD"/>
    <property type="match status" value="3"/>
</dbReference>
<feature type="domain" description="RRM" evidence="7">
    <location>
        <begin position="144"/>
        <end position="222"/>
    </location>
</feature>
<feature type="compositionally biased region" description="Low complexity" evidence="6">
    <location>
        <begin position="815"/>
        <end position="824"/>
    </location>
</feature>
<dbReference type="InterPro" id="IPR012677">
    <property type="entry name" value="Nucleotide-bd_a/b_plait_sf"/>
</dbReference>
<sequence>MPSFNETISSPAPSYRGSTSNIFLWAKGPELLSLGGSCTQCLLPFHHSCALRVVRATSLSAVCLCIHLAALFNFPYQHHHHQHHQHPVFTSQHNPPATMGKDGNKKRQREVDEEIPVDPDAIKDSDAAAQEGPKSKKARVESNRSLFIRQLPPSATAESLTEFFSQHFPVKHATVVLDPKTKTSRGYGFVTFTDPEDTLEAKAKLNNYLLQGKRLKLDIAEARHRDAKKTGPIVSKVAEEKKKRAEAAEEAQKPNKLIIRNLPWSIKKSEQLAELFKPYGKVRFADLPNDKGKLSGFGFVTLRGRKNAEKAIEAINGMEVDGRPLAVDWAVDKQTWDEQNGGKSDEKKEKKDKKAKEPKDKKTEEEETAGMTQEEKDLYNFFKSQGDNLESEDEEAEDKDKEDDEEEDDEDKDEEDIEEDEEEDEDKEEEPKPKRVTDNSLTLFIRNLPYTTTDEQLKAHFTQFGGIRYARVVKDRATDRPAGTGFVCFFNEEEMKACLKGAPRHQPAPTLAKHSVLQDETVDPEGKYTLDGRILQVAHAVSKDEAERLAEASAGKKDKDKRRLYLLNEGQITPSSTLFKVLTPAEIKMREASANQRKKLIQSNPSLHLSLTRLALRNLPRNIDSKELKSLARQAVVGFAKDVKEGKRAPISKEENSRGGEQDKENERLRKQKGKGVVKQAKIVFETTAGTKVDEKVGGGKSRGYGFIEYSSHRWALMGLRYLNGFAVKNELGKTQRLIVEFAIENANVVQRRKQDEEKQRTMTPAERKAESEEKKRSKEAKEAYKAGRKADRKKGSKPEKPAGWNKGKDKKGPAEVAKAAAPAKEVKAEDIKVDKKGKKSDEAKEAIMTKILARKRQQRKKKANVRGKK</sequence>
<feature type="region of interest" description="Disordered" evidence="6">
    <location>
        <begin position="333"/>
        <end position="438"/>
    </location>
</feature>
<dbReference type="GO" id="GO:0005730">
    <property type="term" value="C:nucleolus"/>
    <property type="evidence" value="ECO:0007669"/>
    <property type="project" value="TreeGrafter"/>
</dbReference>
<feature type="compositionally biased region" description="Basic and acidic residues" evidence="6">
    <location>
        <begin position="825"/>
        <end position="845"/>
    </location>
</feature>
<dbReference type="EMBL" id="NMPR01000092">
    <property type="protein sequence ID" value="KAA8630850.1"/>
    <property type="molecule type" value="Genomic_DNA"/>
</dbReference>
<evidence type="ECO:0000256" key="4">
    <source>
        <dbReference type="ARBA" id="ARBA00023242"/>
    </source>
</evidence>
<dbReference type="Proteomes" id="UP000433876">
    <property type="component" value="Unassembled WGS sequence"/>
</dbReference>
<feature type="compositionally biased region" description="Basic and acidic residues" evidence="6">
    <location>
        <begin position="797"/>
        <end position="814"/>
    </location>
</feature>
<name>A0A8S8ZP37_SORMA</name>
<feature type="domain" description="RRM" evidence="7">
    <location>
        <begin position="255"/>
        <end position="332"/>
    </location>
</feature>
<dbReference type="FunFam" id="3.30.70.330:FF:000406">
    <property type="entry name" value="Related to Nucleolar protein NOP4"/>
    <property type="match status" value="1"/>
</dbReference>
<dbReference type="InterPro" id="IPR034808">
    <property type="entry name" value="Nop4p_RRM3"/>
</dbReference>
<dbReference type="GO" id="GO:0003729">
    <property type="term" value="F:mRNA binding"/>
    <property type="evidence" value="ECO:0007669"/>
    <property type="project" value="TreeGrafter"/>
</dbReference>
<dbReference type="VEuPathDB" id="FungiDB:SMAC_07100"/>
<dbReference type="PANTHER" id="PTHR48039:SF5">
    <property type="entry name" value="RNA-BINDING PROTEIN 28"/>
    <property type="match status" value="1"/>
</dbReference>
<dbReference type="InterPro" id="IPR000504">
    <property type="entry name" value="RRM_dom"/>
</dbReference>
<accession>A0A8S8ZP37</accession>
<feature type="compositionally biased region" description="Basic and acidic residues" evidence="6">
    <location>
        <begin position="343"/>
        <end position="364"/>
    </location>
</feature>
<evidence type="ECO:0000256" key="5">
    <source>
        <dbReference type="PROSITE-ProRule" id="PRU00176"/>
    </source>
</evidence>
<evidence type="ECO:0000313" key="9">
    <source>
        <dbReference type="Proteomes" id="UP000433876"/>
    </source>
</evidence>
<evidence type="ECO:0000313" key="8">
    <source>
        <dbReference type="EMBL" id="KAA8630850.1"/>
    </source>
</evidence>
<dbReference type="CDD" id="cd12676">
    <property type="entry name" value="RRM3_Nop4p"/>
    <property type="match status" value="1"/>
</dbReference>
<dbReference type="InterPro" id="IPR034805">
    <property type="entry name" value="Nop4_RRM1"/>
</dbReference>
<organism evidence="8 9">
    <name type="scientific">Sordaria macrospora</name>
    <dbReference type="NCBI Taxonomy" id="5147"/>
    <lineage>
        <taxon>Eukaryota</taxon>
        <taxon>Fungi</taxon>
        <taxon>Dikarya</taxon>
        <taxon>Ascomycota</taxon>
        <taxon>Pezizomycotina</taxon>
        <taxon>Sordariomycetes</taxon>
        <taxon>Sordariomycetidae</taxon>
        <taxon>Sordariales</taxon>
        <taxon>Sordariaceae</taxon>
        <taxon>Sordaria</taxon>
    </lineage>
</organism>
<feature type="domain" description="RRM" evidence="7">
    <location>
        <begin position="612"/>
        <end position="745"/>
    </location>
</feature>
<dbReference type="PROSITE" id="PS50102">
    <property type="entry name" value="RRM"/>
    <property type="match status" value="4"/>
</dbReference>
<protein>
    <recommendedName>
        <fullName evidence="7">RRM domain-containing protein</fullName>
    </recommendedName>
</protein>
<dbReference type="SMART" id="SM00360">
    <property type="entry name" value="RRM"/>
    <property type="match status" value="4"/>
</dbReference>
<feature type="compositionally biased region" description="Basic and acidic residues" evidence="6">
    <location>
        <begin position="647"/>
        <end position="669"/>
    </location>
</feature>
<dbReference type="Gene3D" id="3.30.70.330">
    <property type="match status" value="4"/>
</dbReference>
<comment type="caution">
    <text evidence="8">The sequence shown here is derived from an EMBL/GenBank/DDBJ whole genome shotgun (WGS) entry which is preliminary data.</text>
</comment>
<dbReference type="FunFam" id="3.30.70.330:FF:001366">
    <property type="entry name" value="RNA-binding domain-containing protein"/>
    <property type="match status" value="1"/>
</dbReference>
<feature type="compositionally biased region" description="Basic and acidic residues" evidence="6">
    <location>
        <begin position="753"/>
        <end position="790"/>
    </location>
</feature>
<gene>
    <name evidence="8" type="ORF">SMACR_07100</name>
</gene>
<proteinExistence type="predicted"/>
<dbReference type="AlphaFoldDB" id="A0A8S8ZP37"/>
<feature type="region of interest" description="Disordered" evidence="6">
    <location>
        <begin position="83"/>
        <end position="141"/>
    </location>
</feature>
<keyword evidence="3 5" id="KW-0694">RNA-binding</keyword>
<feature type="region of interest" description="Disordered" evidence="6">
    <location>
        <begin position="647"/>
        <end position="673"/>
    </location>
</feature>
<evidence type="ECO:0000259" key="7">
    <source>
        <dbReference type="PROSITE" id="PS50102"/>
    </source>
</evidence>
<keyword evidence="2" id="KW-0677">Repeat</keyword>